<comment type="subcellular location">
    <subcellularLocation>
        <location evidence="5">Cell inner membrane</location>
        <topology evidence="5">Multi-pass membrane protein</topology>
    </subcellularLocation>
</comment>
<dbReference type="PANTHER" id="PTHR36917">
    <property type="entry name" value="INTRACELLULAR SEPTATION PROTEIN A-RELATED"/>
    <property type="match status" value="1"/>
</dbReference>
<feature type="transmembrane region" description="Helical" evidence="5">
    <location>
        <begin position="146"/>
        <end position="165"/>
    </location>
</feature>
<evidence type="ECO:0000256" key="4">
    <source>
        <dbReference type="ARBA" id="ARBA00023136"/>
    </source>
</evidence>
<dbReference type="EMBL" id="CP013244">
    <property type="protein sequence ID" value="ANP44688.1"/>
    <property type="molecule type" value="Genomic_DNA"/>
</dbReference>
<dbReference type="PANTHER" id="PTHR36917:SF1">
    <property type="entry name" value="INNER MEMBRANE-SPANNING PROTEIN YCIB"/>
    <property type="match status" value="1"/>
</dbReference>
<evidence type="ECO:0000256" key="3">
    <source>
        <dbReference type="ARBA" id="ARBA00022989"/>
    </source>
</evidence>
<dbReference type="AlphaFoldDB" id="A0A1B1ADQ4"/>
<feature type="transmembrane region" description="Helical" evidence="5">
    <location>
        <begin position="185"/>
        <end position="203"/>
    </location>
</feature>
<evidence type="ECO:0000313" key="7">
    <source>
        <dbReference type="Proteomes" id="UP000092498"/>
    </source>
</evidence>
<dbReference type="InParanoid" id="A0A1B1ADQ4"/>
<name>A0A1B1ADQ4_9PROT</name>
<evidence type="ECO:0000313" key="6">
    <source>
        <dbReference type="EMBL" id="ANP44688.1"/>
    </source>
</evidence>
<keyword evidence="3 5" id="KW-1133">Transmembrane helix</keyword>
<feature type="transmembrane region" description="Helical" evidence="5">
    <location>
        <begin position="49"/>
        <end position="69"/>
    </location>
</feature>
<dbReference type="InterPro" id="IPR006008">
    <property type="entry name" value="YciB"/>
</dbReference>
<keyword evidence="5" id="KW-0997">Cell inner membrane</keyword>
<dbReference type="KEGG" id="cbot:ATE48_01500"/>
<keyword evidence="1 5" id="KW-1003">Cell membrane</keyword>
<accession>A0A1B1ADQ4</accession>
<keyword evidence="4 5" id="KW-0472">Membrane</keyword>
<feature type="transmembrane region" description="Helical" evidence="5">
    <location>
        <begin position="76"/>
        <end position="97"/>
    </location>
</feature>
<gene>
    <name evidence="5" type="primary">yciB</name>
    <name evidence="6" type="ORF">ATE48_01500</name>
</gene>
<sequence>MSEELATTGASKPKSLTENTSQLWIDLGPILVFVITYNVLYRIEATKENAIYVATGLFIVSVLAAIAWCKLNRGKIPPILIVTGVLVTAFGGLTILLHDPSIIQLKFTFTFAFYAAAILFSLAIGQNIWKLFFQHIFNLPDRIWKILALRWAAFYVLVAIVNEVLRYYYNEANGNFDVWVNLRTLLTYPAFIAFALINTPIVLKHQIDDDKDKPSEAPGA</sequence>
<evidence type="ECO:0000256" key="5">
    <source>
        <dbReference type="HAMAP-Rule" id="MF_00189"/>
    </source>
</evidence>
<feature type="transmembrane region" description="Helical" evidence="5">
    <location>
        <begin position="23"/>
        <end position="43"/>
    </location>
</feature>
<dbReference type="Proteomes" id="UP000092498">
    <property type="component" value="Chromosome"/>
</dbReference>
<dbReference type="Pfam" id="PF04279">
    <property type="entry name" value="IspA"/>
    <property type="match status" value="1"/>
</dbReference>
<keyword evidence="7" id="KW-1185">Reference proteome</keyword>
<dbReference type="HAMAP" id="MF_00189">
    <property type="entry name" value="YciB"/>
    <property type="match status" value="1"/>
</dbReference>
<evidence type="ECO:0000256" key="2">
    <source>
        <dbReference type="ARBA" id="ARBA00022692"/>
    </source>
</evidence>
<comment type="function">
    <text evidence="5">Plays a role in cell envelope biogenesis, maintenance of cell envelope integrity and membrane homeostasis.</text>
</comment>
<feature type="transmembrane region" description="Helical" evidence="5">
    <location>
        <begin position="103"/>
        <end position="125"/>
    </location>
</feature>
<reference evidence="6 7" key="1">
    <citation type="submission" date="2015-11" db="EMBL/GenBank/DDBJ databases">
        <title>Whole-Genome Sequence of Candidatus Oderbacter manganicum from the National Park Lower Oder Valley, Germany.</title>
        <authorList>
            <person name="Braun B."/>
            <person name="Liere K."/>
            <person name="Szewzyk U."/>
        </authorList>
    </citation>
    <scope>NUCLEOTIDE SEQUENCE [LARGE SCALE GENOMIC DNA]</scope>
    <source>
        <strain evidence="6 7">OTSz_A_272</strain>
    </source>
</reference>
<dbReference type="STRING" id="1759059.ATE48_01500"/>
<organism evidence="6 7">
    <name type="scientific">Candidatus Viadribacter manganicus</name>
    <dbReference type="NCBI Taxonomy" id="1759059"/>
    <lineage>
        <taxon>Bacteria</taxon>
        <taxon>Pseudomonadati</taxon>
        <taxon>Pseudomonadota</taxon>
        <taxon>Alphaproteobacteria</taxon>
        <taxon>Hyphomonadales</taxon>
        <taxon>Hyphomonadaceae</taxon>
        <taxon>Candidatus Viadribacter</taxon>
    </lineage>
</organism>
<dbReference type="GO" id="GO:0005886">
    <property type="term" value="C:plasma membrane"/>
    <property type="evidence" value="ECO:0007669"/>
    <property type="project" value="UniProtKB-SubCell"/>
</dbReference>
<evidence type="ECO:0000256" key="1">
    <source>
        <dbReference type="ARBA" id="ARBA00022475"/>
    </source>
</evidence>
<proteinExistence type="inferred from homology"/>
<dbReference type="FunCoup" id="A0A1B1ADQ4">
    <property type="interactions" value="72"/>
</dbReference>
<comment type="similarity">
    <text evidence="5">Belongs to the YciB family.</text>
</comment>
<dbReference type="RefSeq" id="WP_066767144.1">
    <property type="nucleotide sequence ID" value="NZ_CP013244.1"/>
</dbReference>
<protein>
    <recommendedName>
        <fullName evidence="5">Inner membrane-spanning protein YciB</fullName>
    </recommendedName>
</protein>
<keyword evidence="2 5" id="KW-0812">Transmembrane</keyword>